<dbReference type="RefSeq" id="WP_341744261.1">
    <property type="nucleotide sequence ID" value="NZ_CP151406.1"/>
</dbReference>
<dbReference type="EMBL" id="CP151406">
    <property type="protein sequence ID" value="WZJ22598.1"/>
    <property type="molecule type" value="Genomic_DNA"/>
</dbReference>
<evidence type="ECO:0000313" key="3">
    <source>
        <dbReference type="Proteomes" id="UP001479520"/>
    </source>
</evidence>
<reference evidence="2 3" key="1">
    <citation type="submission" date="2024-04" db="EMBL/GenBank/DDBJ databases">
        <title>Dissimilatory iodate-reducing microorganisms contribute to the enrichment of iodine in groundwater.</title>
        <authorList>
            <person name="Jiang Z."/>
        </authorList>
    </citation>
    <scope>NUCLEOTIDE SEQUENCE [LARGE SCALE GENOMIC DNA]</scope>
    <source>
        <strain evidence="2 3">NCP973</strain>
    </source>
</reference>
<evidence type="ECO:0000313" key="2">
    <source>
        <dbReference type="EMBL" id="WZJ22598.1"/>
    </source>
</evidence>
<dbReference type="Proteomes" id="UP001479520">
    <property type="component" value="Chromosome"/>
</dbReference>
<feature type="chain" id="PRO_5045231270" evidence="1">
    <location>
        <begin position="20"/>
        <end position="192"/>
    </location>
</feature>
<dbReference type="Pfam" id="PF11736">
    <property type="entry name" value="DUF3299"/>
    <property type="match status" value="1"/>
</dbReference>
<keyword evidence="1" id="KW-0732">Signal</keyword>
<feature type="signal peptide" evidence="1">
    <location>
        <begin position="1"/>
        <end position="19"/>
    </location>
</feature>
<proteinExistence type="predicted"/>
<evidence type="ECO:0000256" key="1">
    <source>
        <dbReference type="SAM" id="SignalP"/>
    </source>
</evidence>
<dbReference type="InterPro" id="IPR021727">
    <property type="entry name" value="DUF3299"/>
</dbReference>
<sequence>MLKPCLLLFALLVPMLAPASDYRVGDRLPAAKGGVKGFKEIMWDDLMPKGWDPMAAFKGIDLNKLQDSDPRAAELLASVRKEWDKAPVEPALNGQRIRIPGFVVPLERKGDDVIEFLLVPYFGACVHVPPPPSNQVIHVVPAKPVKGMRTMETFWVSGTINLQGGDSGMGVYAYRIAAERVEPYQVNQGKKR</sequence>
<accession>A0ABZ2XJ09</accession>
<name>A0ABZ2XJ09_9RHOO</name>
<keyword evidence="3" id="KW-1185">Reference proteome</keyword>
<dbReference type="Gene3D" id="2.40.50.870">
    <property type="entry name" value="Protein of unknown function (DUF3299)"/>
    <property type="match status" value="1"/>
</dbReference>
<gene>
    <name evidence="2" type="ORF">AADV58_05465</name>
</gene>
<organism evidence="2 3">
    <name type="scientific">Azonexus hydrophilus</name>
    <dbReference type="NCBI Taxonomy" id="418702"/>
    <lineage>
        <taxon>Bacteria</taxon>
        <taxon>Pseudomonadati</taxon>
        <taxon>Pseudomonadota</taxon>
        <taxon>Betaproteobacteria</taxon>
        <taxon>Rhodocyclales</taxon>
        <taxon>Azonexaceae</taxon>
        <taxon>Azonexus</taxon>
    </lineage>
</organism>
<protein>
    <submittedName>
        <fullName evidence="2">DUF3299 domain-containing protein</fullName>
    </submittedName>
</protein>